<keyword evidence="1" id="KW-0472">Membrane</keyword>
<evidence type="ECO:0000313" key="3">
    <source>
        <dbReference type="Proteomes" id="UP000007148"/>
    </source>
</evidence>
<protein>
    <submittedName>
        <fullName evidence="2">Uncharacterized protein</fullName>
    </submittedName>
</protein>
<keyword evidence="1" id="KW-1133">Transmembrane helix</keyword>
<organism evidence="2 3">
    <name type="scientific">Serendipita indica (strain DSM 11827)</name>
    <name type="common">Root endophyte fungus</name>
    <name type="synonym">Piriformospora indica</name>
    <dbReference type="NCBI Taxonomy" id="1109443"/>
    <lineage>
        <taxon>Eukaryota</taxon>
        <taxon>Fungi</taxon>
        <taxon>Dikarya</taxon>
        <taxon>Basidiomycota</taxon>
        <taxon>Agaricomycotina</taxon>
        <taxon>Agaricomycetes</taxon>
        <taxon>Sebacinales</taxon>
        <taxon>Serendipitaceae</taxon>
        <taxon>Serendipita</taxon>
    </lineage>
</organism>
<feature type="transmembrane region" description="Helical" evidence="1">
    <location>
        <begin position="90"/>
        <end position="107"/>
    </location>
</feature>
<dbReference type="EMBL" id="CAFZ01000204">
    <property type="protein sequence ID" value="CCA73133.1"/>
    <property type="molecule type" value="Genomic_DNA"/>
</dbReference>
<sequence length="108" mass="12534">MFGMGSMVSAFDETTNSVDLHHATIEELVKLRQTNLEFLKRPHYTFPSSSRMFTPFAFVHGHSHEEPLAAFCQRELAEFWSTRVTQNPQLWLVIWYLLAVFTISINVT</sequence>
<dbReference type="HOGENOM" id="CLU_2197962_0_0_1"/>
<dbReference type="Proteomes" id="UP000007148">
    <property type="component" value="Unassembled WGS sequence"/>
</dbReference>
<name>G4TP90_SERID</name>
<keyword evidence="3" id="KW-1185">Reference proteome</keyword>
<evidence type="ECO:0000256" key="1">
    <source>
        <dbReference type="SAM" id="Phobius"/>
    </source>
</evidence>
<comment type="caution">
    <text evidence="2">The sequence shown here is derived from an EMBL/GenBank/DDBJ whole genome shotgun (WGS) entry which is preliminary data.</text>
</comment>
<evidence type="ECO:0000313" key="2">
    <source>
        <dbReference type="EMBL" id="CCA73133.1"/>
    </source>
</evidence>
<reference evidence="2 3" key="1">
    <citation type="journal article" date="2011" name="PLoS Pathog.">
        <title>Endophytic Life Strategies Decoded by Genome and Transcriptome Analyses of the Mutualistic Root Symbiont Piriformospora indica.</title>
        <authorList>
            <person name="Zuccaro A."/>
            <person name="Lahrmann U."/>
            <person name="Guldener U."/>
            <person name="Langen G."/>
            <person name="Pfiffi S."/>
            <person name="Biedenkopf D."/>
            <person name="Wong P."/>
            <person name="Samans B."/>
            <person name="Grimm C."/>
            <person name="Basiewicz M."/>
            <person name="Murat C."/>
            <person name="Martin F."/>
            <person name="Kogel K.H."/>
        </authorList>
    </citation>
    <scope>NUCLEOTIDE SEQUENCE [LARGE SCALE GENOMIC DNA]</scope>
    <source>
        <strain evidence="2 3">DSM 11827</strain>
    </source>
</reference>
<accession>G4TP90</accession>
<dbReference type="AlphaFoldDB" id="G4TP90"/>
<gene>
    <name evidence="2" type="ORF">PIIN_07087</name>
</gene>
<proteinExistence type="predicted"/>
<keyword evidence="1" id="KW-0812">Transmembrane</keyword>
<dbReference type="InParanoid" id="G4TP90"/>